<accession>A0A0K0VLU1</accession>
<reference evidence="3" key="1">
    <citation type="journal article" date="2015" name="BMC Evol. Biol.">
        <title>Characterization of fossilized relatives of the White Spot Syndrome Virus in genomes of decapod crustaceans.</title>
        <authorList>
            <person name="Rozenberg A."/>
            <person name="Brand P."/>
            <person name="Rivera N."/>
            <person name="Leese F."/>
            <person name="Schubart C.D."/>
        </authorList>
    </citation>
    <scope>NUCLEOTIDE SEQUENCE</scope>
    <source>
        <strain evidence="3">747*9</strain>
    </source>
</reference>
<proteinExistence type="predicted"/>
<dbReference type="EMBL" id="KR820242">
    <property type="protein sequence ID" value="AKS10626.1"/>
    <property type="molecule type" value="Genomic_DNA"/>
</dbReference>
<keyword evidence="2" id="KW-0812">Transmembrane</keyword>
<evidence type="ECO:0000256" key="1">
    <source>
        <dbReference type="SAM" id="MobiDB-lite"/>
    </source>
</evidence>
<organism evidence="3">
    <name type="scientific">Metopaulias depressus WSSV-like virus</name>
    <dbReference type="NCBI Taxonomy" id="1675544"/>
    <lineage>
        <taxon>Viruses</taxon>
        <taxon>Viruses incertae sedis</taxon>
        <taxon>Naldaviricetes</taxon>
        <taxon>Nimaviridae</taxon>
        <taxon>Whispovirus</taxon>
    </lineage>
</organism>
<feature type="transmembrane region" description="Helical" evidence="2">
    <location>
        <begin position="92"/>
        <end position="113"/>
    </location>
</feature>
<name>A0A0K0VLU1_9VIRU</name>
<feature type="transmembrane region" description="Helical" evidence="2">
    <location>
        <begin position="33"/>
        <end position="52"/>
    </location>
</feature>
<sequence length="117" mass="12438">MATTTTLPFTRPGGSAAALTVALPPVESMTRNGLFLILALSIIILIVAIVNLRMGVGNSNGGGKKEDSSEEAEEERKKDKGSTSYPNKTRDYIILAASILTFIVSIPSIIATYPKKI</sequence>
<keyword evidence="2" id="KW-1133">Transmembrane helix</keyword>
<keyword evidence="2" id="KW-0472">Membrane</keyword>
<evidence type="ECO:0000313" key="3">
    <source>
        <dbReference type="EMBL" id="AKS10626.1"/>
    </source>
</evidence>
<protein>
    <submittedName>
        <fullName evidence="3">Wsv414-like protein</fullName>
    </submittedName>
</protein>
<feature type="region of interest" description="Disordered" evidence="1">
    <location>
        <begin position="56"/>
        <end position="86"/>
    </location>
</feature>
<evidence type="ECO:0000256" key="2">
    <source>
        <dbReference type="SAM" id="Phobius"/>
    </source>
</evidence>